<accession>A0A9W9JTQ0</accession>
<dbReference type="Proteomes" id="UP001141434">
    <property type="component" value="Unassembled WGS sequence"/>
</dbReference>
<feature type="compositionally biased region" description="Polar residues" evidence="2">
    <location>
        <begin position="10"/>
        <end position="28"/>
    </location>
</feature>
<sequence length="565" mass="64030">MPDQPPLARSTITDLFNAPNSPFSVPDSTQEDFNREPGIQAIGFIGEHSAMAWLHRLKSILEQDPITSSSPLGHFNAPSFSSVDYYENGYEIDVREDLDVFERPKQAEVDELIDIYFQVIHPSFPIIGKATFLAQYRSLYSNPTARPGRQWLAVLNFIFAIATTHFSPKRETTVCDRQIRRAYFSRGWILSIDKTSLREHANLQQVQAEGLASFYLLSVGQVNRSWKSCGTAIRSALAMGLHLRNESQIPLASKEIRYRVWWALYMLDTSLSELTGRPPSVERGFCTTPLPIPFEEESLYTGPFRKYVQDVASEFTEDESSYRQSSRKRALDEGEKNAILIPEYPPPSNSLCFWFAMSLSMIKREVIESLYAPSAPQKQWGILELAISSLNTKVDTWIASLPASYNFQTAGKPISSNRHSANLAFQYYCTKILITQPCLRQLMHSSEAPKSPELSYDSTPGICIHAAIQMIELLPNQPNLTWLYGLFPWWSALQYIVQAITIMLTGSFLRSKFGSLCHVGIPQRVRKAQEWLKELCKVHVSARKAWLMFSDIISSHGARLGFPDS</sequence>
<evidence type="ECO:0000256" key="2">
    <source>
        <dbReference type="SAM" id="MobiDB-lite"/>
    </source>
</evidence>
<dbReference type="GO" id="GO:0008270">
    <property type="term" value="F:zinc ion binding"/>
    <property type="evidence" value="ECO:0007669"/>
    <property type="project" value="InterPro"/>
</dbReference>
<dbReference type="InterPro" id="IPR053230">
    <property type="entry name" value="Trans_reg_galc"/>
</dbReference>
<gene>
    <name evidence="4" type="ORF">NUU61_009938</name>
</gene>
<keyword evidence="5" id="KW-1185">Reference proteome</keyword>
<name>A0A9W9JTQ0_9EURO</name>
<evidence type="ECO:0000313" key="5">
    <source>
        <dbReference type="Proteomes" id="UP001141434"/>
    </source>
</evidence>
<dbReference type="EMBL" id="JAPMSZ010000012">
    <property type="protein sequence ID" value="KAJ5081674.1"/>
    <property type="molecule type" value="Genomic_DNA"/>
</dbReference>
<dbReference type="SMART" id="SM00906">
    <property type="entry name" value="Fungal_trans"/>
    <property type="match status" value="1"/>
</dbReference>
<evidence type="ECO:0000259" key="3">
    <source>
        <dbReference type="SMART" id="SM00906"/>
    </source>
</evidence>
<dbReference type="CDD" id="cd12148">
    <property type="entry name" value="fungal_TF_MHR"/>
    <property type="match status" value="1"/>
</dbReference>
<evidence type="ECO:0000313" key="4">
    <source>
        <dbReference type="EMBL" id="KAJ5081674.1"/>
    </source>
</evidence>
<dbReference type="GO" id="GO:0006351">
    <property type="term" value="P:DNA-templated transcription"/>
    <property type="evidence" value="ECO:0007669"/>
    <property type="project" value="InterPro"/>
</dbReference>
<dbReference type="GO" id="GO:0003677">
    <property type="term" value="F:DNA binding"/>
    <property type="evidence" value="ECO:0007669"/>
    <property type="project" value="InterPro"/>
</dbReference>
<feature type="domain" description="Xylanolytic transcriptional activator regulatory" evidence="3">
    <location>
        <begin position="225"/>
        <end position="297"/>
    </location>
</feature>
<evidence type="ECO:0000256" key="1">
    <source>
        <dbReference type="ARBA" id="ARBA00023242"/>
    </source>
</evidence>
<protein>
    <recommendedName>
        <fullName evidence="3">Xylanolytic transcriptional activator regulatory domain-containing protein</fullName>
    </recommendedName>
</protein>
<feature type="region of interest" description="Disordered" evidence="2">
    <location>
        <begin position="1"/>
        <end position="31"/>
    </location>
</feature>
<comment type="caution">
    <text evidence="4">The sequence shown here is derived from an EMBL/GenBank/DDBJ whole genome shotgun (WGS) entry which is preliminary data.</text>
</comment>
<reference evidence="4" key="1">
    <citation type="submission" date="2022-11" db="EMBL/GenBank/DDBJ databases">
        <authorList>
            <person name="Petersen C."/>
        </authorList>
    </citation>
    <scope>NUCLEOTIDE SEQUENCE</scope>
    <source>
        <strain evidence="4">IBT 34128</strain>
    </source>
</reference>
<keyword evidence="1" id="KW-0539">Nucleus</keyword>
<dbReference type="OrthoDB" id="5296287at2759"/>
<proteinExistence type="predicted"/>
<dbReference type="PANTHER" id="PTHR47654:SF1">
    <property type="entry name" value="ZN(II)2CYS6 TRANSCRIPTION FACTOR (EUROFUNG)"/>
    <property type="match status" value="1"/>
</dbReference>
<organism evidence="4 5">
    <name type="scientific">Penicillium alfredii</name>
    <dbReference type="NCBI Taxonomy" id="1506179"/>
    <lineage>
        <taxon>Eukaryota</taxon>
        <taxon>Fungi</taxon>
        <taxon>Dikarya</taxon>
        <taxon>Ascomycota</taxon>
        <taxon>Pezizomycotina</taxon>
        <taxon>Eurotiomycetes</taxon>
        <taxon>Eurotiomycetidae</taxon>
        <taxon>Eurotiales</taxon>
        <taxon>Aspergillaceae</taxon>
        <taxon>Penicillium</taxon>
    </lineage>
</organism>
<dbReference type="AlphaFoldDB" id="A0A9W9JTQ0"/>
<dbReference type="Pfam" id="PF04082">
    <property type="entry name" value="Fungal_trans"/>
    <property type="match status" value="1"/>
</dbReference>
<dbReference type="InterPro" id="IPR007219">
    <property type="entry name" value="XnlR_reg_dom"/>
</dbReference>
<dbReference type="RefSeq" id="XP_056506961.1">
    <property type="nucleotide sequence ID" value="XM_056660463.1"/>
</dbReference>
<dbReference type="GeneID" id="81399632"/>
<reference evidence="4" key="2">
    <citation type="journal article" date="2023" name="IMA Fungus">
        <title>Comparative genomic study of the Penicillium genus elucidates a diverse pangenome and 15 lateral gene transfer events.</title>
        <authorList>
            <person name="Petersen C."/>
            <person name="Sorensen T."/>
            <person name="Nielsen M.R."/>
            <person name="Sondergaard T.E."/>
            <person name="Sorensen J.L."/>
            <person name="Fitzpatrick D.A."/>
            <person name="Frisvad J.C."/>
            <person name="Nielsen K.L."/>
        </authorList>
    </citation>
    <scope>NUCLEOTIDE SEQUENCE</scope>
    <source>
        <strain evidence="4">IBT 34128</strain>
    </source>
</reference>
<dbReference type="PANTHER" id="PTHR47654">
    <property type="entry name" value="ZN(II)2CYS6 TRANSCRIPTION FACTOR (EUROFUNG)-RELATED"/>
    <property type="match status" value="1"/>
</dbReference>